<sequence>MIQFIIIKKILLFLTPIFLLYFLRKMGKKEQSKRKSYLSNFDKEKIIDGEIVDENSSNR</sequence>
<proteinExistence type="predicted"/>
<gene>
    <name evidence="2" type="ORF">A2871_01820</name>
</gene>
<organism evidence="2 3">
    <name type="scientific">Candidatus Daviesbacteria bacterium RIFCSPHIGHO2_01_FULL_41_23</name>
    <dbReference type="NCBI Taxonomy" id="1797764"/>
    <lineage>
        <taxon>Bacteria</taxon>
        <taxon>Candidatus Daviesiibacteriota</taxon>
    </lineage>
</organism>
<dbReference type="AlphaFoldDB" id="A0A1F5IQZ6"/>
<comment type="caution">
    <text evidence="2">The sequence shown here is derived from an EMBL/GenBank/DDBJ whole genome shotgun (WGS) entry which is preliminary data.</text>
</comment>
<protein>
    <submittedName>
        <fullName evidence="2">Uncharacterized protein</fullName>
    </submittedName>
</protein>
<reference evidence="2 3" key="1">
    <citation type="journal article" date="2016" name="Nat. Commun.">
        <title>Thousands of microbial genomes shed light on interconnected biogeochemical processes in an aquifer system.</title>
        <authorList>
            <person name="Anantharaman K."/>
            <person name="Brown C.T."/>
            <person name="Hug L.A."/>
            <person name="Sharon I."/>
            <person name="Castelle C.J."/>
            <person name="Probst A.J."/>
            <person name="Thomas B.C."/>
            <person name="Singh A."/>
            <person name="Wilkins M.J."/>
            <person name="Karaoz U."/>
            <person name="Brodie E.L."/>
            <person name="Williams K.H."/>
            <person name="Hubbard S.S."/>
            <person name="Banfield J.F."/>
        </authorList>
    </citation>
    <scope>NUCLEOTIDE SEQUENCE [LARGE SCALE GENOMIC DNA]</scope>
</reference>
<name>A0A1F5IQZ6_9BACT</name>
<accession>A0A1F5IQZ6</accession>
<keyword evidence="1" id="KW-1133">Transmembrane helix</keyword>
<dbReference type="EMBL" id="MFCR01000009">
    <property type="protein sequence ID" value="OGE18793.1"/>
    <property type="molecule type" value="Genomic_DNA"/>
</dbReference>
<evidence type="ECO:0000313" key="3">
    <source>
        <dbReference type="Proteomes" id="UP000176336"/>
    </source>
</evidence>
<keyword evidence="1" id="KW-0812">Transmembrane</keyword>
<keyword evidence="1" id="KW-0472">Membrane</keyword>
<dbReference type="Proteomes" id="UP000176336">
    <property type="component" value="Unassembled WGS sequence"/>
</dbReference>
<evidence type="ECO:0000313" key="2">
    <source>
        <dbReference type="EMBL" id="OGE18793.1"/>
    </source>
</evidence>
<evidence type="ECO:0000256" key="1">
    <source>
        <dbReference type="SAM" id="Phobius"/>
    </source>
</evidence>
<feature type="transmembrane region" description="Helical" evidence="1">
    <location>
        <begin position="6"/>
        <end position="23"/>
    </location>
</feature>